<evidence type="ECO:0000256" key="1">
    <source>
        <dbReference type="ARBA" id="ARBA00009091"/>
    </source>
</evidence>
<dbReference type="PANTHER" id="PTHR35089">
    <property type="entry name" value="CHAPERONE PROTEIN SKP"/>
    <property type="match status" value="1"/>
</dbReference>
<evidence type="ECO:0000313" key="5">
    <source>
        <dbReference type="Proteomes" id="UP000091979"/>
    </source>
</evidence>
<keyword evidence="5" id="KW-1185">Reference proteome</keyword>
<gene>
    <name evidence="4" type="ORF">SP90_06950</name>
</gene>
<dbReference type="Pfam" id="PF03938">
    <property type="entry name" value="OmpH"/>
    <property type="match status" value="1"/>
</dbReference>
<dbReference type="Gene3D" id="3.30.910.20">
    <property type="entry name" value="Skp domain"/>
    <property type="match status" value="1"/>
</dbReference>
<accession>A0A1B7XEU0</accession>
<dbReference type="RefSeq" id="WP_066853939.1">
    <property type="nucleotide sequence ID" value="NZ_JXMS01000009.1"/>
</dbReference>
<dbReference type="AlphaFoldDB" id="A0A1B7XEU0"/>
<feature type="signal peptide" evidence="3">
    <location>
        <begin position="1"/>
        <end position="21"/>
    </location>
</feature>
<dbReference type="GO" id="GO:0050821">
    <property type="term" value="P:protein stabilization"/>
    <property type="evidence" value="ECO:0007669"/>
    <property type="project" value="TreeGrafter"/>
</dbReference>
<name>A0A1B7XEU0_9BACT</name>
<dbReference type="OrthoDB" id="5432254at2"/>
<evidence type="ECO:0000256" key="3">
    <source>
        <dbReference type="SAM" id="SignalP"/>
    </source>
</evidence>
<dbReference type="PANTHER" id="PTHR35089:SF1">
    <property type="entry name" value="CHAPERONE PROTEIN SKP"/>
    <property type="match status" value="1"/>
</dbReference>
<dbReference type="InterPro" id="IPR024930">
    <property type="entry name" value="Skp_dom_sf"/>
</dbReference>
<proteinExistence type="inferred from homology"/>
<comment type="caution">
    <text evidence="4">The sequence shown here is derived from an EMBL/GenBank/DDBJ whole genome shotgun (WGS) entry which is preliminary data.</text>
</comment>
<evidence type="ECO:0008006" key="6">
    <source>
        <dbReference type="Google" id="ProtNLM"/>
    </source>
</evidence>
<dbReference type="GO" id="GO:0051082">
    <property type="term" value="F:unfolded protein binding"/>
    <property type="evidence" value="ECO:0007669"/>
    <property type="project" value="InterPro"/>
</dbReference>
<organism evidence="4 5">
    <name type="scientific">Halodesulfovibrio spirochaetisodalis</name>
    <dbReference type="NCBI Taxonomy" id="1560234"/>
    <lineage>
        <taxon>Bacteria</taxon>
        <taxon>Pseudomonadati</taxon>
        <taxon>Thermodesulfobacteriota</taxon>
        <taxon>Desulfovibrionia</taxon>
        <taxon>Desulfovibrionales</taxon>
        <taxon>Desulfovibrionaceae</taxon>
        <taxon>Halodesulfovibrio</taxon>
    </lineage>
</organism>
<feature type="chain" id="PRO_5008600576" description="Molecular chaperone Skp" evidence="3">
    <location>
        <begin position="22"/>
        <end position="187"/>
    </location>
</feature>
<comment type="similarity">
    <text evidence="1">Belongs to the Skp family.</text>
</comment>
<evidence type="ECO:0000313" key="4">
    <source>
        <dbReference type="EMBL" id="OBQ52695.1"/>
    </source>
</evidence>
<dbReference type="EMBL" id="JXMS01000009">
    <property type="protein sequence ID" value="OBQ52695.1"/>
    <property type="molecule type" value="Genomic_DNA"/>
</dbReference>
<dbReference type="SMART" id="SM00935">
    <property type="entry name" value="OmpH"/>
    <property type="match status" value="1"/>
</dbReference>
<evidence type="ECO:0000256" key="2">
    <source>
        <dbReference type="ARBA" id="ARBA00022729"/>
    </source>
</evidence>
<protein>
    <recommendedName>
        <fullName evidence="6">Molecular chaperone Skp</fullName>
    </recommendedName>
</protein>
<dbReference type="InterPro" id="IPR005632">
    <property type="entry name" value="Chaperone_Skp"/>
</dbReference>
<keyword evidence="2 3" id="KW-0732">Signal</keyword>
<dbReference type="Proteomes" id="UP000091979">
    <property type="component" value="Unassembled WGS sequence"/>
</dbReference>
<dbReference type="PATRIC" id="fig|1560234.3.peg.3360"/>
<dbReference type="GO" id="GO:0005829">
    <property type="term" value="C:cytosol"/>
    <property type="evidence" value="ECO:0007669"/>
    <property type="project" value="TreeGrafter"/>
</dbReference>
<dbReference type="SUPFAM" id="SSF111384">
    <property type="entry name" value="OmpH-like"/>
    <property type="match status" value="1"/>
</dbReference>
<reference evidence="4 5" key="1">
    <citation type="submission" date="2015-01" db="EMBL/GenBank/DDBJ databases">
        <title>Desulfovibrio sp. JC271 draft genome sequence.</title>
        <authorList>
            <person name="Shivani Y."/>
            <person name="Subhash Y."/>
            <person name="Sasikala C."/>
            <person name="Ramana C.V."/>
        </authorList>
    </citation>
    <scope>NUCLEOTIDE SEQUENCE [LARGE SCALE GENOMIC DNA]</scope>
    <source>
        <strain evidence="4 5">JC271</strain>
    </source>
</reference>
<dbReference type="STRING" id="1560234.SP90_06950"/>
<sequence>MRNILLAVVACTFLFASSAMAAKYGEVDFGVIAKDSEPALAISKAMQQTFGAENKKLKEDKVAFDAKVKEFRVQSQALSEDAKKAKVEELSKEEMGLAQRQQQFVQRARAAEQSALRDMSALMLEATREFGKKNGYDMIVAKAQGAVLYMKNPVDVTKQVMVVVNRLYRAKLEKAKAAQKKANKAKK</sequence>